<feature type="signal peptide" evidence="1">
    <location>
        <begin position="1"/>
        <end position="20"/>
    </location>
</feature>
<protein>
    <submittedName>
        <fullName evidence="2">Uncharacterized protein</fullName>
    </submittedName>
</protein>
<organism evidence="2 3">
    <name type="scientific">Phnomibacter ginsenosidimutans</name>
    <dbReference type="NCBI Taxonomy" id="2676868"/>
    <lineage>
        <taxon>Bacteria</taxon>
        <taxon>Pseudomonadati</taxon>
        <taxon>Bacteroidota</taxon>
        <taxon>Chitinophagia</taxon>
        <taxon>Chitinophagales</taxon>
        <taxon>Chitinophagaceae</taxon>
        <taxon>Phnomibacter</taxon>
    </lineage>
</organism>
<dbReference type="RefSeq" id="WP_157475917.1">
    <property type="nucleotide sequence ID" value="NZ_CP046566.1"/>
</dbReference>
<accession>A0A6I6GGJ9</accession>
<proteinExistence type="predicted"/>
<keyword evidence="3" id="KW-1185">Reference proteome</keyword>
<dbReference type="Proteomes" id="UP000426027">
    <property type="component" value="Chromosome"/>
</dbReference>
<reference evidence="2 3" key="1">
    <citation type="submission" date="2019-11" db="EMBL/GenBank/DDBJ databases">
        <authorList>
            <person name="Im W.T."/>
        </authorList>
    </citation>
    <scope>NUCLEOTIDE SEQUENCE [LARGE SCALE GENOMIC DNA]</scope>
    <source>
        <strain evidence="2 3">SB-02</strain>
    </source>
</reference>
<dbReference type="AlphaFoldDB" id="A0A6I6GGJ9"/>
<evidence type="ECO:0000313" key="3">
    <source>
        <dbReference type="Proteomes" id="UP000426027"/>
    </source>
</evidence>
<feature type="chain" id="PRO_5026325916" evidence="1">
    <location>
        <begin position="21"/>
        <end position="301"/>
    </location>
</feature>
<gene>
    <name evidence="2" type="ORF">GLV81_00535</name>
</gene>
<evidence type="ECO:0000313" key="2">
    <source>
        <dbReference type="EMBL" id="QGW26788.1"/>
    </source>
</evidence>
<name>A0A6I6GGJ9_9BACT</name>
<sequence length="301" mass="33771">MKTLLLLLSMCIGAVATAQAQLEVTLNKAVFMPGDSILFEARYAPWVTSKYNATLNVWMEDVDHKAVWKMRYPMLAGVAAADILLPDGMPANNYALYFSVQDDFFSVKGTVVSPYKDKAIRVTVLLGEEQLLADNISLDEQRSFEMKKMLFADRAKFFFAPVKTNRTNDLQVDLQVTLDSNFQAIDDTLIMIQIGEMTQAKPNSYRFDPEALFANSSGTLKTVEVMGKKKTPAEKFEEGHVSGMFRTTDAYGFDGTESNQFIGWINILEWMKGRVAGLNIQPVGNGFDYKATWQGGETFFF</sequence>
<dbReference type="EMBL" id="CP046566">
    <property type="protein sequence ID" value="QGW26788.1"/>
    <property type="molecule type" value="Genomic_DNA"/>
</dbReference>
<evidence type="ECO:0000256" key="1">
    <source>
        <dbReference type="SAM" id="SignalP"/>
    </source>
</evidence>
<keyword evidence="1" id="KW-0732">Signal</keyword>
<dbReference type="KEGG" id="fls:GLV81_00535"/>